<feature type="transmembrane region" description="Helical" evidence="9">
    <location>
        <begin position="20"/>
        <end position="41"/>
    </location>
</feature>
<evidence type="ECO:0000256" key="9">
    <source>
        <dbReference type="SAM" id="Phobius"/>
    </source>
</evidence>
<dbReference type="InterPro" id="IPR011990">
    <property type="entry name" value="TPR-like_helical_dom_sf"/>
</dbReference>
<dbReference type="PANTHER" id="PTHR38035:SF1">
    <property type="entry name" value="ANCILLARY SECYEG TRANSLOCON SUBUNIT"/>
    <property type="match status" value="1"/>
</dbReference>
<keyword evidence="4 9" id="KW-1133">Transmembrane helix</keyword>
<accession>A0A1G6WIT6</accession>
<evidence type="ECO:0000256" key="4">
    <source>
        <dbReference type="ARBA" id="ARBA00022989"/>
    </source>
</evidence>
<protein>
    <recommendedName>
        <fullName evidence="8">Ancillary SecYEG translocon subunit</fullName>
    </recommendedName>
</protein>
<dbReference type="Gene3D" id="1.25.40.10">
    <property type="entry name" value="Tetratricopeptide repeat domain"/>
    <property type="match status" value="1"/>
</dbReference>
<evidence type="ECO:0000256" key="2">
    <source>
        <dbReference type="ARBA" id="ARBA00022475"/>
    </source>
</evidence>
<keyword evidence="6" id="KW-0143">Chaperone</keyword>
<dbReference type="Pfam" id="PF09976">
    <property type="entry name" value="TPR_21"/>
    <property type="match status" value="1"/>
</dbReference>
<evidence type="ECO:0000256" key="5">
    <source>
        <dbReference type="ARBA" id="ARBA00023136"/>
    </source>
</evidence>
<dbReference type="STRING" id="187868.SAMN05192589_10813"/>
<dbReference type="InterPro" id="IPR018704">
    <property type="entry name" value="SecYEG/CpoB_TPR"/>
</dbReference>
<dbReference type="PIRSF" id="PIRSF006170">
    <property type="entry name" value="YfgM"/>
    <property type="match status" value="1"/>
</dbReference>
<dbReference type="GO" id="GO:0044877">
    <property type="term" value="F:protein-containing complex binding"/>
    <property type="evidence" value="ECO:0007669"/>
    <property type="project" value="InterPro"/>
</dbReference>
<comment type="subcellular location">
    <subcellularLocation>
        <location evidence="1">Cell membrane</location>
        <topology evidence="1">Single-pass type II membrane protein</topology>
    </subcellularLocation>
</comment>
<name>A0A1G6WIT6_9BURK</name>
<keyword evidence="2" id="KW-1003">Cell membrane</keyword>
<reference evidence="11 12" key="1">
    <citation type="submission" date="2016-10" db="EMBL/GenBank/DDBJ databases">
        <authorList>
            <person name="de Groot N.N."/>
        </authorList>
    </citation>
    <scope>NUCLEOTIDE SEQUENCE [LARGE SCALE GENOMIC DNA]</scope>
    <source>
        <strain evidence="11 12">DSM 16619</strain>
    </source>
</reference>
<keyword evidence="5 9" id="KW-0472">Membrane</keyword>
<dbReference type="RefSeq" id="WP_092744282.1">
    <property type="nucleotide sequence ID" value="NZ_FMZC01000008.1"/>
</dbReference>
<proteinExistence type="inferred from homology"/>
<dbReference type="GO" id="GO:0005886">
    <property type="term" value="C:plasma membrane"/>
    <property type="evidence" value="ECO:0007669"/>
    <property type="project" value="UniProtKB-SubCell"/>
</dbReference>
<keyword evidence="12" id="KW-1185">Reference proteome</keyword>
<evidence type="ECO:0000256" key="3">
    <source>
        <dbReference type="ARBA" id="ARBA00022692"/>
    </source>
</evidence>
<evidence type="ECO:0000313" key="12">
    <source>
        <dbReference type="Proteomes" id="UP000198781"/>
    </source>
</evidence>
<sequence>MANHLDLEEQEQLDQLKHFWNTWGTLITGLLVLVFGAFAAWNGYQYWQNRQAAQAAALSDAVETAAQAKDTARLEQAFGDLKSRYGSTTKAGQAGLLVAKSLAEAGNADGAKAALTWVAENASDEGYKALAKLRLAGLLMDQKSYDDALKQLSGSFPAEFDAVVADRKGDALALLDKKQEAIAEYQRAYKSLEEGIEYRRLVEVKLNALGVQPQLVASASAAGEAK</sequence>
<dbReference type="AlphaFoldDB" id="A0A1G6WIT6"/>
<evidence type="ECO:0000256" key="7">
    <source>
        <dbReference type="ARBA" id="ARBA00024197"/>
    </source>
</evidence>
<dbReference type="InterPro" id="IPR026039">
    <property type="entry name" value="YfgM"/>
</dbReference>
<dbReference type="PANTHER" id="PTHR38035">
    <property type="entry name" value="UPF0070 PROTEIN YFGM"/>
    <property type="match status" value="1"/>
</dbReference>
<evidence type="ECO:0000256" key="6">
    <source>
        <dbReference type="ARBA" id="ARBA00023186"/>
    </source>
</evidence>
<evidence type="ECO:0000259" key="10">
    <source>
        <dbReference type="Pfam" id="PF09976"/>
    </source>
</evidence>
<gene>
    <name evidence="11" type="ORF">SAMN05192589_10813</name>
</gene>
<evidence type="ECO:0000313" key="11">
    <source>
        <dbReference type="EMBL" id="SDD64985.1"/>
    </source>
</evidence>
<dbReference type="SUPFAM" id="SSF48452">
    <property type="entry name" value="TPR-like"/>
    <property type="match status" value="1"/>
</dbReference>
<dbReference type="EMBL" id="FMZC01000008">
    <property type="protein sequence ID" value="SDD64985.1"/>
    <property type="molecule type" value="Genomic_DNA"/>
</dbReference>
<feature type="domain" description="Ancillary SecYEG translocon subunit/Cell division coordinator CpoB TPR" evidence="10">
    <location>
        <begin position="17"/>
        <end position="210"/>
    </location>
</feature>
<keyword evidence="3 9" id="KW-0812">Transmembrane</keyword>
<dbReference type="Proteomes" id="UP000198781">
    <property type="component" value="Unassembled WGS sequence"/>
</dbReference>
<evidence type="ECO:0000256" key="1">
    <source>
        <dbReference type="ARBA" id="ARBA00004401"/>
    </source>
</evidence>
<organism evidence="11 12">
    <name type="scientific">Paracidovorax valerianellae</name>
    <dbReference type="NCBI Taxonomy" id="187868"/>
    <lineage>
        <taxon>Bacteria</taxon>
        <taxon>Pseudomonadati</taxon>
        <taxon>Pseudomonadota</taxon>
        <taxon>Betaproteobacteria</taxon>
        <taxon>Burkholderiales</taxon>
        <taxon>Comamonadaceae</taxon>
        <taxon>Paracidovorax</taxon>
    </lineage>
</organism>
<evidence type="ECO:0000256" key="8">
    <source>
        <dbReference type="ARBA" id="ARBA00024235"/>
    </source>
</evidence>
<comment type="similarity">
    <text evidence="7">Belongs to the YfgM family.</text>
</comment>
<dbReference type="OrthoDB" id="8521102at2"/>